<protein>
    <recommendedName>
        <fullName evidence="5">Modin</fullName>
    </recommendedName>
</protein>
<dbReference type="Proteomes" id="UP001286456">
    <property type="component" value="Unassembled WGS sequence"/>
</dbReference>
<keyword evidence="2" id="KW-0812">Transmembrane</keyword>
<gene>
    <name evidence="3" type="ORF">B0T19DRAFT_455666</name>
</gene>
<reference evidence="3" key="2">
    <citation type="submission" date="2023-06" db="EMBL/GenBank/DDBJ databases">
        <authorList>
            <consortium name="Lawrence Berkeley National Laboratory"/>
            <person name="Haridas S."/>
            <person name="Hensen N."/>
            <person name="Bonometti L."/>
            <person name="Westerberg I."/>
            <person name="Brannstrom I.O."/>
            <person name="Guillou S."/>
            <person name="Cros-Aarteil S."/>
            <person name="Calhoun S."/>
            <person name="Kuo A."/>
            <person name="Mondo S."/>
            <person name="Pangilinan J."/>
            <person name="Riley R."/>
            <person name="Labutti K."/>
            <person name="Andreopoulos B."/>
            <person name="Lipzen A."/>
            <person name="Chen C."/>
            <person name="Yanf M."/>
            <person name="Daum C."/>
            <person name="Ng V."/>
            <person name="Clum A."/>
            <person name="Steindorff A."/>
            <person name="Ohm R."/>
            <person name="Martin F."/>
            <person name="Silar P."/>
            <person name="Natvig D."/>
            <person name="Lalanne C."/>
            <person name="Gautier V."/>
            <person name="Ament-Velasquez S.L."/>
            <person name="Kruys A."/>
            <person name="Hutchinson M.I."/>
            <person name="Powell A.J."/>
            <person name="Barry K."/>
            <person name="Miller A.N."/>
            <person name="Grigoriev I.V."/>
            <person name="Debuchy R."/>
            <person name="Gladieux P."/>
            <person name="Thoren M.H."/>
            <person name="Johannesson H."/>
        </authorList>
    </citation>
    <scope>NUCLEOTIDE SEQUENCE</scope>
    <source>
        <strain evidence="3">SMH4131-1</strain>
    </source>
</reference>
<proteinExistence type="predicted"/>
<keyword evidence="2" id="KW-0472">Membrane</keyword>
<reference evidence="3" key="1">
    <citation type="journal article" date="2023" name="Mol. Phylogenet. Evol.">
        <title>Genome-scale phylogeny and comparative genomics of the fungal order Sordariales.</title>
        <authorList>
            <person name="Hensen N."/>
            <person name="Bonometti L."/>
            <person name="Westerberg I."/>
            <person name="Brannstrom I.O."/>
            <person name="Guillou S."/>
            <person name="Cros-Aarteil S."/>
            <person name="Calhoun S."/>
            <person name="Haridas S."/>
            <person name="Kuo A."/>
            <person name="Mondo S."/>
            <person name="Pangilinan J."/>
            <person name="Riley R."/>
            <person name="LaButti K."/>
            <person name="Andreopoulos B."/>
            <person name="Lipzen A."/>
            <person name="Chen C."/>
            <person name="Yan M."/>
            <person name="Daum C."/>
            <person name="Ng V."/>
            <person name="Clum A."/>
            <person name="Steindorff A."/>
            <person name="Ohm R.A."/>
            <person name="Martin F."/>
            <person name="Silar P."/>
            <person name="Natvig D.O."/>
            <person name="Lalanne C."/>
            <person name="Gautier V."/>
            <person name="Ament-Velasquez S.L."/>
            <person name="Kruys A."/>
            <person name="Hutchinson M.I."/>
            <person name="Powell A.J."/>
            <person name="Barry K."/>
            <person name="Miller A.N."/>
            <person name="Grigoriev I.V."/>
            <person name="Debuchy R."/>
            <person name="Gladieux P."/>
            <person name="Hiltunen Thoren M."/>
            <person name="Johannesson H."/>
        </authorList>
    </citation>
    <scope>NUCLEOTIDE SEQUENCE</scope>
    <source>
        <strain evidence="3">SMH4131-1</strain>
    </source>
</reference>
<evidence type="ECO:0000313" key="4">
    <source>
        <dbReference type="Proteomes" id="UP001286456"/>
    </source>
</evidence>
<dbReference type="EMBL" id="JAUEPO010000001">
    <property type="protein sequence ID" value="KAK3337756.1"/>
    <property type="molecule type" value="Genomic_DNA"/>
</dbReference>
<evidence type="ECO:0000313" key="3">
    <source>
        <dbReference type="EMBL" id="KAK3337756.1"/>
    </source>
</evidence>
<comment type="caution">
    <text evidence="3">The sequence shown here is derived from an EMBL/GenBank/DDBJ whole genome shotgun (WGS) entry which is preliminary data.</text>
</comment>
<organism evidence="3 4">
    <name type="scientific">Cercophora scortea</name>
    <dbReference type="NCBI Taxonomy" id="314031"/>
    <lineage>
        <taxon>Eukaryota</taxon>
        <taxon>Fungi</taxon>
        <taxon>Dikarya</taxon>
        <taxon>Ascomycota</taxon>
        <taxon>Pezizomycotina</taxon>
        <taxon>Sordariomycetes</taxon>
        <taxon>Sordariomycetidae</taxon>
        <taxon>Sordariales</taxon>
        <taxon>Lasiosphaeriaceae</taxon>
        <taxon>Cercophora</taxon>
    </lineage>
</organism>
<feature type="compositionally biased region" description="Basic and acidic residues" evidence="1">
    <location>
        <begin position="104"/>
        <end position="119"/>
    </location>
</feature>
<feature type="region of interest" description="Disordered" evidence="1">
    <location>
        <begin position="101"/>
        <end position="185"/>
    </location>
</feature>
<evidence type="ECO:0000256" key="2">
    <source>
        <dbReference type="SAM" id="Phobius"/>
    </source>
</evidence>
<feature type="compositionally biased region" description="Basic and acidic residues" evidence="1">
    <location>
        <begin position="145"/>
        <end position="156"/>
    </location>
</feature>
<evidence type="ECO:0008006" key="5">
    <source>
        <dbReference type="Google" id="ProtNLM"/>
    </source>
</evidence>
<dbReference type="AlphaFoldDB" id="A0AAE0MM75"/>
<keyword evidence="2" id="KW-1133">Transmembrane helix</keyword>
<sequence>METGAVIAIVISVVALVISIFQALQQSFWSAKGYTACKSEVIGGWAKKTHRKPVLFEFRLRVYFAVPVIFVARPENKRGPLGENDIVVVDGSDGSLAVTYTSGEDVKGASEKEEDKHDGSALAKNGRATGRMERESCEWQQRQQGQDESHHGHVQPEGEPSGHQPSQAVMMESTSTGKGTSRRRRPLLPAFAWPGSTARASTSETVISSRPCQESPRCETILGRSLVVCLQQKEKTWDNMPNSVTKPYAITTFAHMVELVAMLGIYWKEFNRDDDSYRAQGNGFIVEGSYVEGLGVAFTFQKIGPTWFEKNRVVPRYDIKERCFGLVPTIFRLKDEVQYADEPKGKGILQLGSMVEIADTLEVFGCNIARVDHFRKSHAGTRYGHIFAVPFEILGMVGKVLQVSGTVFRMLPNPTICHWDTTELSLKTMITEFGSSITEHRLDGEITHTTNLLLDSISTINDAFASWDTPKTNPQLAASESGAVAYTTAQLDSLHAAIRTCDTLLTDPAHEALVLLVLSVHI</sequence>
<evidence type="ECO:0000256" key="1">
    <source>
        <dbReference type="SAM" id="MobiDB-lite"/>
    </source>
</evidence>
<name>A0AAE0MM75_9PEZI</name>
<keyword evidence="4" id="KW-1185">Reference proteome</keyword>
<accession>A0AAE0MM75</accession>
<feature type="transmembrane region" description="Helical" evidence="2">
    <location>
        <begin position="6"/>
        <end position="24"/>
    </location>
</feature>